<accession>A0AA47N6S2</accession>
<dbReference type="CDD" id="cd00063">
    <property type="entry name" value="FN3"/>
    <property type="match status" value="3"/>
</dbReference>
<comment type="subcellular location">
    <subcellularLocation>
        <location evidence="1">Membrane</location>
        <topology evidence="1">Single-pass type I membrane protein</topology>
    </subcellularLocation>
</comment>
<sequence length="860" mass="94179">MVVSNSDRLDSGVPLRSAPFHISAQCRGFLSVEPARVFLLGSDLTLHCHITDGRCSMGWFILGAMSALHHRCAAPPSQSPISLTQARLPLTLLVDGESVAPEKRINCTTARFRLTNVRRLKSIVKCVENKLTVCGLVLHGILPPDKPTDVVCEASWEASGPLACWWNQGQVTYQATTYNVSLTSANGTQIHDVRVQTNSFKVPQTLLDDNESYQLSIIASNPMGAAKSDRFKFCVKDVVVPETPLIVHIEFDNDSSTATVRCNSPESSEQLSYLVSLRTGSSSWLHRGVQSGTGLVRVEGLNALTEYEFKARACYSVQAGGLSTEPTSTSRSSPTSQVASSKRPRCSEWSQPELQVWRMLGHQDNRGLQNVTVLWKPPPAEDYSGGLQHYEVLLNHAESKVVTCPPAGSQCVIQVSPDIRTLHVSAVTSYGRSPPAAIYLKPSGVPGPAMKRPLPAGNGRVVLSWSWPPSGPGGSGVAGGLVGYVTEWTSGPGELLWNKESRHQNTTIIRGLDAGVRYKFSVYTVTTTGMSEPSSALVYSEEQIPLAYPNMSVVEHKADHILIQWEELPIIAQRGFITNYTVYLRTLSSNDWEQCISVSGSSPRRLWLDCPECSVMLVGRVTALVLTTALFLVAIAILISWRSLKKRIKQACISWGPSWLVENLPKPEDSKANTLLKRNDDDQTPAEPFCPTRHSDPPLSPIEEIPLEDREDRANLLPTQPGPFHPQMSWPRLTAEVEQTPSTEGTTETVNYKPHAVCMEEEDDEEKDRGEEEEGGAGQRDIPDTPAREQGSGCSVMLDIFQRTSLFYGVDGDLPNIVSLGLNEDSEGRISSVLCSGVFFGKFESEDQGTMCVGYKTLGE</sequence>
<keyword evidence="14" id="KW-1185">Reference proteome</keyword>
<keyword evidence="7 11" id="KW-0472">Membrane</keyword>
<evidence type="ECO:0000313" key="14">
    <source>
        <dbReference type="Proteomes" id="UP001174136"/>
    </source>
</evidence>
<feature type="region of interest" description="Disordered" evidence="10">
    <location>
        <begin position="738"/>
        <end position="791"/>
    </location>
</feature>
<dbReference type="PROSITE" id="PS50853">
    <property type="entry name" value="FN3"/>
    <property type="match status" value="2"/>
</dbReference>
<organism evidence="13 14">
    <name type="scientific">Merluccius polli</name>
    <name type="common">Benguela hake</name>
    <name type="synonym">Merluccius cadenati</name>
    <dbReference type="NCBI Taxonomy" id="89951"/>
    <lineage>
        <taxon>Eukaryota</taxon>
        <taxon>Metazoa</taxon>
        <taxon>Chordata</taxon>
        <taxon>Craniata</taxon>
        <taxon>Vertebrata</taxon>
        <taxon>Euteleostomi</taxon>
        <taxon>Actinopterygii</taxon>
        <taxon>Neopterygii</taxon>
        <taxon>Teleostei</taxon>
        <taxon>Neoteleostei</taxon>
        <taxon>Acanthomorphata</taxon>
        <taxon>Zeiogadaria</taxon>
        <taxon>Gadariae</taxon>
        <taxon>Gadiformes</taxon>
        <taxon>Gadoidei</taxon>
        <taxon>Merlucciidae</taxon>
        <taxon>Merluccius</taxon>
    </lineage>
</organism>
<dbReference type="AlphaFoldDB" id="A0AA47N6S2"/>
<feature type="domain" description="Fibronectin type-III" evidence="12">
    <location>
        <begin position="243"/>
        <end position="335"/>
    </location>
</feature>
<evidence type="ECO:0000256" key="3">
    <source>
        <dbReference type="ARBA" id="ARBA00022692"/>
    </source>
</evidence>
<dbReference type="InterPro" id="IPR003961">
    <property type="entry name" value="FN3_dom"/>
</dbReference>
<keyword evidence="6 11" id="KW-1133">Transmembrane helix</keyword>
<feature type="compositionally biased region" description="Acidic residues" evidence="10">
    <location>
        <begin position="759"/>
        <end position="775"/>
    </location>
</feature>
<keyword evidence="9" id="KW-0325">Glycoprotein</keyword>
<evidence type="ECO:0000259" key="12">
    <source>
        <dbReference type="PROSITE" id="PS50853"/>
    </source>
</evidence>
<evidence type="ECO:0000256" key="5">
    <source>
        <dbReference type="ARBA" id="ARBA00022737"/>
    </source>
</evidence>
<comment type="similarity">
    <text evidence="2">Belongs to the type I cytokine receptor family. Type 2 subfamily.</text>
</comment>
<evidence type="ECO:0000256" key="11">
    <source>
        <dbReference type="SAM" id="Phobius"/>
    </source>
</evidence>
<evidence type="ECO:0000256" key="2">
    <source>
        <dbReference type="ARBA" id="ARBA00008921"/>
    </source>
</evidence>
<protein>
    <submittedName>
        <fullName evidence="13">Leukemia inhibitory factor receptor</fullName>
    </submittedName>
</protein>
<comment type="caution">
    <text evidence="13">The sequence shown here is derived from an EMBL/GenBank/DDBJ whole genome shotgun (WGS) entry which is preliminary data.</text>
</comment>
<gene>
    <name evidence="13" type="primary">LIFR_5</name>
    <name evidence="13" type="ORF">N1851_005463</name>
</gene>
<evidence type="ECO:0000256" key="7">
    <source>
        <dbReference type="ARBA" id="ARBA00023136"/>
    </source>
</evidence>
<feature type="region of interest" description="Disordered" evidence="10">
    <location>
        <begin position="671"/>
        <end position="703"/>
    </location>
</feature>
<evidence type="ECO:0000256" key="1">
    <source>
        <dbReference type="ARBA" id="ARBA00004479"/>
    </source>
</evidence>
<dbReference type="GO" id="GO:0005886">
    <property type="term" value="C:plasma membrane"/>
    <property type="evidence" value="ECO:0007669"/>
    <property type="project" value="UniProtKB-ARBA"/>
</dbReference>
<dbReference type="PANTHER" id="PTHR48423:SF2">
    <property type="entry name" value="INTERLEUKIN-12 RECEPTOR SUBUNIT BETA-2"/>
    <property type="match status" value="1"/>
</dbReference>
<dbReference type="SUPFAM" id="SSF49265">
    <property type="entry name" value="Fibronectin type III"/>
    <property type="match status" value="4"/>
</dbReference>
<feature type="transmembrane region" description="Helical" evidence="11">
    <location>
        <begin position="617"/>
        <end position="639"/>
    </location>
</feature>
<evidence type="ECO:0000256" key="6">
    <source>
        <dbReference type="ARBA" id="ARBA00022989"/>
    </source>
</evidence>
<dbReference type="Gene3D" id="2.60.40.10">
    <property type="entry name" value="Immunoglobulins"/>
    <property type="match status" value="4"/>
</dbReference>
<reference evidence="13" key="1">
    <citation type="journal article" date="2023" name="Front. Mar. Sci.">
        <title>A new Merluccius polli reference genome to investigate the effects of global change in West African waters.</title>
        <authorList>
            <person name="Mateo J.L."/>
            <person name="Blanco-Fernandez C."/>
            <person name="Garcia-Vazquez E."/>
            <person name="Machado-Schiaffino G."/>
        </authorList>
    </citation>
    <scope>NUCLEOTIDE SEQUENCE</scope>
    <source>
        <strain evidence="13">C29</strain>
        <tissue evidence="13">Fin</tissue>
    </source>
</reference>
<keyword evidence="5" id="KW-0677">Repeat</keyword>
<evidence type="ECO:0000256" key="8">
    <source>
        <dbReference type="ARBA" id="ARBA00023170"/>
    </source>
</evidence>
<evidence type="ECO:0000256" key="9">
    <source>
        <dbReference type="ARBA" id="ARBA00023180"/>
    </source>
</evidence>
<dbReference type="InterPro" id="IPR052672">
    <property type="entry name" value="Type1_Cytokine_Rcpt_Type2"/>
</dbReference>
<dbReference type="InterPro" id="IPR013783">
    <property type="entry name" value="Ig-like_fold"/>
</dbReference>
<feature type="compositionally biased region" description="Low complexity" evidence="10">
    <location>
        <begin position="323"/>
        <end position="341"/>
    </location>
</feature>
<feature type="domain" description="Fibronectin type-III" evidence="12">
    <location>
        <begin position="445"/>
        <end position="544"/>
    </location>
</feature>
<name>A0AA47N6S2_MERPO</name>
<evidence type="ECO:0000313" key="13">
    <source>
        <dbReference type="EMBL" id="KAK0152869.1"/>
    </source>
</evidence>
<keyword evidence="4" id="KW-0732">Signal</keyword>
<dbReference type="InterPro" id="IPR036116">
    <property type="entry name" value="FN3_sf"/>
</dbReference>
<evidence type="ECO:0000256" key="4">
    <source>
        <dbReference type="ARBA" id="ARBA00022729"/>
    </source>
</evidence>
<dbReference type="Proteomes" id="UP001174136">
    <property type="component" value="Unassembled WGS sequence"/>
</dbReference>
<dbReference type="EMBL" id="JAOPHQ010000882">
    <property type="protein sequence ID" value="KAK0152869.1"/>
    <property type="molecule type" value="Genomic_DNA"/>
</dbReference>
<dbReference type="PANTHER" id="PTHR48423">
    <property type="entry name" value="INTERLEUKIN-27 RECEPTOR SUBUNIT ALPHA"/>
    <property type="match status" value="1"/>
</dbReference>
<proteinExistence type="inferred from homology"/>
<feature type="compositionally biased region" description="Basic and acidic residues" evidence="10">
    <location>
        <begin position="671"/>
        <end position="681"/>
    </location>
</feature>
<dbReference type="SMART" id="SM00060">
    <property type="entry name" value="FN3"/>
    <property type="match status" value="2"/>
</dbReference>
<evidence type="ECO:0000256" key="10">
    <source>
        <dbReference type="SAM" id="MobiDB-lite"/>
    </source>
</evidence>
<keyword evidence="8 13" id="KW-0675">Receptor</keyword>
<feature type="region of interest" description="Disordered" evidence="10">
    <location>
        <begin position="321"/>
        <end position="344"/>
    </location>
</feature>
<keyword evidence="3 11" id="KW-0812">Transmembrane</keyword>
<feature type="compositionally biased region" description="Polar residues" evidence="10">
    <location>
        <begin position="738"/>
        <end position="750"/>
    </location>
</feature>